<feature type="compositionally biased region" description="Low complexity" evidence="1">
    <location>
        <begin position="214"/>
        <end position="227"/>
    </location>
</feature>
<feature type="domain" description="Extensin-like C-terminal" evidence="2">
    <location>
        <begin position="72"/>
        <end position="197"/>
    </location>
</feature>
<evidence type="ECO:0000313" key="3">
    <source>
        <dbReference type="EMBL" id="MBO0904984.1"/>
    </source>
</evidence>
<dbReference type="RefSeq" id="WP_207351622.1">
    <property type="nucleotide sequence ID" value="NZ_JAFMPY010000016.1"/>
</dbReference>
<proteinExistence type="predicted"/>
<feature type="region of interest" description="Disordered" evidence="1">
    <location>
        <begin position="193"/>
        <end position="264"/>
    </location>
</feature>
<evidence type="ECO:0000259" key="2">
    <source>
        <dbReference type="Pfam" id="PF06904"/>
    </source>
</evidence>
<comment type="caution">
    <text evidence="3">The sequence shown here is derived from an EMBL/GenBank/DDBJ whole genome shotgun (WGS) entry which is preliminary data.</text>
</comment>
<accession>A0ABS3J5N2</accession>
<keyword evidence="4" id="KW-1185">Reference proteome</keyword>
<reference evidence="3 4" key="1">
    <citation type="submission" date="2021-03" db="EMBL/GenBank/DDBJ databases">
        <title>Whole genome sequence of Jiella sp. MQZ13P-4.</title>
        <authorList>
            <person name="Tuo L."/>
        </authorList>
    </citation>
    <scope>NUCLEOTIDE SEQUENCE [LARGE SCALE GENOMIC DNA]</scope>
    <source>
        <strain evidence="3 4">MQZ13P-4</strain>
    </source>
</reference>
<feature type="domain" description="Extensin-like C-terminal" evidence="2">
    <location>
        <begin position="259"/>
        <end position="311"/>
    </location>
</feature>
<feature type="region of interest" description="Disordered" evidence="1">
    <location>
        <begin position="1"/>
        <end position="51"/>
    </location>
</feature>
<feature type="compositionally biased region" description="Polar residues" evidence="1">
    <location>
        <begin position="11"/>
        <end position="33"/>
    </location>
</feature>
<organism evidence="3 4">
    <name type="scientific">Jiella sonneratiae</name>
    <dbReference type="NCBI Taxonomy" id="2816856"/>
    <lineage>
        <taxon>Bacteria</taxon>
        <taxon>Pseudomonadati</taxon>
        <taxon>Pseudomonadota</taxon>
        <taxon>Alphaproteobacteria</taxon>
        <taxon>Hyphomicrobiales</taxon>
        <taxon>Aurantimonadaceae</taxon>
        <taxon>Jiella</taxon>
    </lineage>
</organism>
<name>A0ABS3J5N2_9HYPH</name>
<feature type="compositionally biased region" description="Low complexity" evidence="1">
    <location>
        <begin position="235"/>
        <end position="244"/>
    </location>
</feature>
<feature type="compositionally biased region" description="Basic and acidic residues" evidence="1">
    <location>
        <begin position="195"/>
        <end position="205"/>
    </location>
</feature>
<gene>
    <name evidence="3" type="ORF">J1C47_15175</name>
</gene>
<dbReference type="Proteomes" id="UP000664288">
    <property type="component" value="Unassembled WGS sequence"/>
</dbReference>
<sequence length="312" mass="31793">MPVARPDAGGSRNTGAGASQNEARGSEAKSQGTAEDGNSGESVTPSSLKADLPSVTPAATVEAAAAIVEAKACEAELKRRGAEFTVGESISEGQCGVLRPVAIHKLSSGIAVEPETQLLCQTALALDDWAKEAVVPAARAAFGPQRTVTAIRHASTFVCRPRSSEDKISEHARGSAIDIAAFVLSDESAVGVRAIPDDSERHADSDSGGEEMAADSAAAGNRNASDGPDGGTGNASGAQAVAAKQAEKAKADTASPVGARSEDARERQFLTRIRAAACGPFKTVLGPGTDADHTTHFHLDMAARHGGATYCH</sequence>
<dbReference type="InterPro" id="IPR009683">
    <property type="entry name" value="Extensin-like_C"/>
</dbReference>
<evidence type="ECO:0000313" key="4">
    <source>
        <dbReference type="Proteomes" id="UP000664288"/>
    </source>
</evidence>
<dbReference type="EMBL" id="JAFMPY010000016">
    <property type="protein sequence ID" value="MBO0904984.1"/>
    <property type="molecule type" value="Genomic_DNA"/>
</dbReference>
<protein>
    <submittedName>
        <fullName evidence="3">Extensin family protein</fullName>
    </submittedName>
</protein>
<dbReference type="Pfam" id="PF06904">
    <property type="entry name" value="Extensin-like_C"/>
    <property type="match status" value="2"/>
</dbReference>
<evidence type="ECO:0000256" key="1">
    <source>
        <dbReference type="SAM" id="MobiDB-lite"/>
    </source>
</evidence>